<dbReference type="InterPro" id="IPR016169">
    <property type="entry name" value="FAD-bd_PCMH_sub2"/>
</dbReference>
<dbReference type="Gene3D" id="3.30.70.2520">
    <property type="match status" value="1"/>
</dbReference>
<dbReference type="Gene3D" id="1.10.45.10">
    <property type="entry name" value="Vanillyl-alcohol Oxidase, Chain A, domain 4"/>
    <property type="match status" value="1"/>
</dbReference>
<dbReference type="InterPro" id="IPR016167">
    <property type="entry name" value="FAD-bd_PCMH_sub1"/>
</dbReference>
<accession>A0A916S743</accession>
<reference evidence="4" key="2">
    <citation type="submission" date="2020-09" db="EMBL/GenBank/DDBJ databases">
        <authorList>
            <person name="Sun Q."/>
            <person name="Zhou Y."/>
        </authorList>
    </citation>
    <scope>NUCLEOTIDE SEQUENCE</scope>
    <source>
        <strain evidence="4">CGMCC 1.12408</strain>
    </source>
</reference>
<dbReference type="Pfam" id="PF01565">
    <property type="entry name" value="FAD_binding_4"/>
    <property type="match status" value="1"/>
</dbReference>
<dbReference type="InterPro" id="IPR016171">
    <property type="entry name" value="Vanillyl_alc_oxidase_C-sub2"/>
</dbReference>
<dbReference type="InterPro" id="IPR006094">
    <property type="entry name" value="Oxid_FAD_bind_N"/>
</dbReference>
<dbReference type="GO" id="GO:0071949">
    <property type="term" value="F:FAD binding"/>
    <property type="evidence" value="ECO:0007669"/>
    <property type="project" value="InterPro"/>
</dbReference>
<sequence length="450" mass="51803">MFSVIKAKERKRWRNWTDTHESTPEKTFFPSSVKEVISIVNEASNQKKKIRVVGAGHSFTNLVGTDDWLVSLDLLSGIEELDEENNTVTVLAGTRLFQLGEELGQRGFAQENLGDINVQSIAGAISTGTHGTGITFGNIPTQVEELTMVTAAGEVRTLSKEKHSGMFQAALVSLGTLGIIVKVKLRLIKSVIYEYRSEKVRINEFLERLDEYIHNNRHFECYIFPYSDLVQVKRMNITDKKPQKLTSHRWKNLILENYLFYLLSEIARIFPKSSRKVSRLSAKGVSATSVSARSHELFATPRLVKFREIEYCIPLPYFKVAIQEVRKQIEEKKYDVHFPIECRVVSSDDIWLSPSYQRESAYIAFHMYKGMPHDAYFRDMEKIMRKYAGRPHWGKMHSIGHEELFSLYPKLSDFLTIREELDPDGIFLNDYLNNLLIGESSKSETERLRS</sequence>
<evidence type="ECO:0000259" key="3">
    <source>
        <dbReference type="PROSITE" id="PS51387"/>
    </source>
</evidence>
<dbReference type="PROSITE" id="PS51387">
    <property type="entry name" value="FAD_PCMH"/>
    <property type="match status" value="1"/>
</dbReference>
<dbReference type="InterPro" id="IPR007173">
    <property type="entry name" value="ALO_C"/>
</dbReference>
<evidence type="ECO:0000256" key="2">
    <source>
        <dbReference type="ARBA" id="ARBA00023002"/>
    </source>
</evidence>
<dbReference type="InterPro" id="IPR016166">
    <property type="entry name" value="FAD-bd_PCMH"/>
</dbReference>
<dbReference type="GO" id="GO:0016020">
    <property type="term" value="C:membrane"/>
    <property type="evidence" value="ECO:0007669"/>
    <property type="project" value="InterPro"/>
</dbReference>
<dbReference type="AlphaFoldDB" id="A0A916S743"/>
<evidence type="ECO:0000313" key="4">
    <source>
        <dbReference type="EMBL" id="GGA86834.1"/>
    </source>
</evidence>
<dbReference type="PIRSF" id="PIRSF000136">
    <property type="entry name" value="LGO_GLO"/>
    <property type="match status" value="1"/>
</dbReference>
<dbReference type="EMBL" id="BMEY01000020">
    <property type="protein sequence ID" value="GGA86834.1"/>
    <property type="molecule type" value="Genomic_DNA"/>
</dbReference>
<proteinExistence type="predicted"/>
<keyword evidence="5" id="KW-1185">Reference proteome</keyword>
<protein>
    <submittedName>
        <fullName evidence="4">FAD-binding oxidoreductase</fullName>
    </submittedName>
</protein>
<dbReference type="InterPro" id="IPR010031">
    <property type="entry name" value="FAD_lactone_oxidase-like"/>
</dbReference>
<comment type="caution">
    <text evidence="4">The sequence shown here is derived from an EMBL/GenBank/DDBJ whole genome shotgun (WGS) entry which is preliminary data.</text>
</comment>
<dbReference type="RefSeq" id="WP_188385703.1">
    <property type="nucleotide sequence ID" value="NZ_BMEY01000020.1"/>
</dbReference>
<evidence type="ECO:0000313" key="5">
    <source>
        <dbReference type="Proteomes" id="UP000613512"/>
    </source>
</evidence>
<dbReference type="NCBIfam" id="TIGR01679">
    <property type="entry name" value="bact_FAD_ox"/>
    <property type="match status" value="1"/>
</dbReference>
<dbReference type="InterPro" id="IPR036318">
    <property type="entry name" value="FAD-bd_PCMH-like_sf"/>
</dbReference>
<organism evidence="4 5">
    <name type="scientific">Ornithinibacillus halotolerans</name>
    <dbReference type="NCBI Taxonomy" id="1274357"/>
    <lineage>
        <taxon>Bacteria</taxon>
        <taxon>Bacillati</taxon>
        <taxon>Bacillota</taxon>
        <taxon>Bacilli</taxon>
        <taxon>Bacillales</taxon>
        <taxon>Bacillaceae</taxon>
        <taxon>Ornithinibacillus</taxon>
    </lineage>
</organism>
<name>A0A916S743_9BACI</name>
<dbReference type="SUPFAM" id="SSF56176">
    <property type="entry name" value="FAD-binding/transporter-associated domain-like"/>
    <property type="match status" value="1"/>
</dbReference>
<evidence type="ECO:0000256" key="1">
    <source>
        <dbReference type="ARBA" id="ARBA00022630"/>
    </source>
</evidence>
<dbReference type="Pfam" id="PF04030">
    <property type="entry name" value="ALO"/>
    <property type="match status" value="1"/>
</dbReference>
<dbReference type="Gene3D" id="3.30.43.10">
    <property type="entry name" value="Uridine Diphospho-n-acetylenolpyruvylglucosamine Reductase, domain 2"/>
    <property type="match status" value="1"/>
</dbReference>
<keyword evidence="2" id="KW-0560">Oxidoreductase</keyword>
<keyword evidence="1" id="KW-0285">Flavoprotein</keyword>
<dbReference type="PANTHER" id="PTHR43762:SF1">
    <property type="entry name" value="D-ARABINONO-1,4-LACTONE OXIDASE"/>
    <property type="match status" value="1"/>
</dbReference>
<gene>
    <name evidence="4" type="ORF">GCM10008025_32140</name>
</gene>
<reference evidence="4" key="1">
    <citation type="journal article" date="2014" name="Int. J. Syst. Evol. Microbiol.">
        <title>Complete genome sequence of Corynebacterium casei LMG S-19264T (=DSM 44701T), isolated from a smear-ripened cheese.</title>
        <authorList>
            <consortium name="US DOE Joint Genome Institute (JGI-PGF)"/>
            <person name="Walter F."/>
            <person name="Albersmeier A."/>
            <person name="Kalinowski J."/>
            <person name="Ruckert C."/>
        </authorList>
    </citation>
    <scope>NUCLEOTIDE SEQUENCE</scope>
    <source>
        <strain evidence="4">CGMCC 1.12408</strain>
    </source>
</reference>
<feature type="domain" description="FAD-binding PCMH-type" evidence="3">
    <location>
        <begin position="20"/>
        <end position="190"/>
    </location>
</feature>
<dbReference type="GO" id="GO:0003885">
    <property type="term" value="F:D-arabinono-1,4-lactone oxidase activity"/>
    <property type="evidence" value="ECO:0007669"/>
    <property type="project" value="InterPro"/>
</dbReference>
<dbReference type="Gene3D" id="3.30.465.10">
    <property type="match status" value="1"/>
</dbReference>
<dbReference type="Proteomes" id="UP000613512">
    <property type="component" value="Unassembled WGS sequence"/>
</dbReference>
<dbReference type="PANTHER" id="PTHR43762">
    <property type="entry name" value="L-GULONOLACTONE OXIDASE"/>
    <property type="match status" value="1"/>
</dbReference>